<dbReference type="GO" id="GO:0006235">
    <property type="term" value="P:dTTP biosynthetic process"/>
    <property type="evidence" value="ECO:0007669"/>
    <property type="project" value="UniProtKB-UniRule"/>
</dbReference>
<name>A0A1F7WZV7_9BACT</name>
<dbReference type="InterPro" id="IPR027417">
    <property type="entry name" value="P-loop_NTPase"/>
</dbReference>
<gene>
    <name evidence="8" type="primary">tmk</name>
    <name evidence="10" type="ORF">A2Z67_01520</name>
</gene>
<dbReference type="GO" id="GO:0004798">
    <property type="term" value="F:dTMP kinase activity"/>
    <property type="evidence" value="ECO:0007669"/>
    <property type="project" value="UniProtKB-UniRule"/>
</dbReference>
<dbReference type="EC" id="2.7.4.9" evidence="8"/>
<dbReference type="InterPro" id="IPR018094">
    <property type="entry name" value="Thymidylate_kinase"/>
</dbReference>
<organism evidence="10 11">
    <name type="scientific">Candidatus Woesebacteria bacterium RBG_13_36_22</name>
    <dbReference type="NCBI Taxonomy" id="1802478"/>
    <lineage>
        <taxon>Bacteria</taxon>
        <taxon>Candidatus Woeseibacteriota</taxon>
    </lineage>
</organism>
<comment type="caution">
    <text evidence="10">The sequence shown here is derived from an EMBL/GenBank/DDBJ whole genome shotgun (WGS) entry which is preliminary data.</text>
</comment>
<keyword evidence="3 8" id="KW-0545">Nucleotide biosynthesis</keyword>
<evidence type="ECO:0000313" key="11">
    <source>
        <dbReference type="Proteomes" id="UP000176939"/>
    </source>
</evidence>
<accession>A0A1F7WZV7</accession>
<dbReference type="EMBL" id="MGFQ01000048">
    <property type="protein sequence ID" value="OGM08384.1"/>
    <property type="molecule type" value="Genomic_DNA"/>
</dbReference>
<feature type="binding site" evidence="8">
    <location>
        <begin position="15"/>
        <end position="22"/>
    </location>
    <ligand>
        <name>ATP</name>
        <dbReference type="ChEBI" id="CHEBI:30616"/>
    </ligand>
</feature>
<keyword evidence="2 8" id="KW-0808">Transferase</keyword>
<sequence>MKKVKGRGFFIAFEGIDGSGKSTQSVLFYNKLKRLGYNVFHTRPGEGNKYIASPVSKAVKKITHDPKNERLIGVAAEAMLYMAQGAQSTEELIIPNLKAGKVVIADRFIYSVYALSHFGRGTDLNLLKRIGNFVTYGIIPDAIVLTDIPAKLAFVRKEKSKKKLGRKELMGPEFFEKVRQGFLKMSKEINPERWLVVDDAKLNVKEAEELIWDSLYPIIKKGGVKII</sequence>
<comment type="catalytic activity">
    <reaction evidence="7 8">
        <text>dTMP + ATP = dTDP + ADP</text>
        <dbReference type="Rhea" id="RHEA:13517"/>
        <dbReference type="ChEBI" id="CHEBI:30616"/>
        <dbReference type="ChEBI" id="CHEBI:58369"/>
        <dbReference type="ChEBI" id="CHEBI:63528"/>
        <dbReference type="ChEBI" id="CHEBI:456216"/>
        <dbReference type="EC" id="2.7.4.9"/>
    </reaction>
</comment>
<evidence type="ECO:0000256" key="3">
    <source>
        <dbReference type="ARBA" id="ARBA00022727"/>
    </source>
</evidence>
<dbReference type="GO" id="GO:0006227">
    <property type="term" value="P:dUDP biosynthetic process"/>
    <property type="evidence" value="ECO:0007669"/>
    <property type="project" value="TreeGrafter"/>
</dbReference>
<evidence type="ECO:0000256" key="4">
    <source>
        <dbReference type="ARBA" id="ARBA00022741"/>
    </source>
</evidence>
<keyword evidence="4 8" id="KW-0547">Nucleotide-binding</keyword>
<comment type="function">
    <text evidence="8">Phosphorylation of dTMP to form dTDP in both de novo and salvage pathways of dTTP synthesis.</text>
</comment>
<feature type="domain" description="Thymidylate kinase-like" evidence="9">
    <location>
        <begin position="13"/>
        <end position="211"/>
    </location>
</feature>
<keyword evidence="5 8" id="KW-0418">Kinase</keyword>
<dbReference type="PANTHER" id="PTHR10344:SF4">
    <property type="entry name" value="UMP-CMP KINASE 2, MITOCHONDRIAL"/>
    <property type="match status" value="1"/>
</dbReference>
<evidence type="ECO:0000256" key="6">
    <source>
        <dbReference type="ARBA" id="ARBA00022840"/>
    </source>
</evidence>
<evidence type="ECO:0000256" key="7">
    <source>
        <dbReference type="ARBA" id="ARBA00048743"/>
    </source>
</evidence>
<dbReference type="GO" id="GO:0006233">
    <property type="term" value="P:dTDP biosynthetic process"/>
    <property type="evidence" value="ECO:0007669"/>
    <property type="project" value="InterPro"/>
</dbReference>
<dbReference type="AlphaFoldDB" id="A0A1F7WZV7"/>
<dbReference type="PANTHER" id="PTHR10344">
    <property type="entry name" value="THYMIDYLATE KINASE"/>
    <property type="match status" value="1"/>
</dbReference>
<evidence type="ECO:0000313" key="10">
    <source>
        <dbReference type="EMBL" id="OGM08384.1"/>
    </source>
</evidence>
<keyword evidence="6 8" id="KW-0067">ATP-binding</keyword>
<comment type="similarity">
    <text evidence="1 8">Belongs to the thymidylate kinase family.</text>
</comment>
<dbReference type="NCBIfam" id="TIGR00041">
    <property type="entry name" value="DTMP_kinase"/>
    <property type="match status" value="1"/>
</dbReference>
<protein>
    <recommendedName>
        <fullName evidence="8">Thymidylate kinase</fullName>
        <ecNumber evidence="8">2.7.4.9</ecNumber>
    </recommendedName>
    <alternativeName>
        <fullName evidence="8">dTMP kinase</fullName>
    </alternativeName>
</protein>
<dbReference type="CDD" id="cd01672">
    <property type="entry name" value="TMPK"/>
    <property type="match status" value="1"/>
</dbReference>
<dbReference type="GO" id="GO:0005524">
    <property type="term" value="F:ATP binding"/>
    <property type="evidence" value="ECO:0007669"/>
    <property type="project" value="UniProtKB-UniRule"/>
</dbReference>
<dbReference type="Gene3D" id="3.40.50.300">
    <property type="entry name" value="P-loop containing nucleotide triphosphate hydrolases"/>
    <property type="match status" value="1"/>
</dbReference>
<dbReference type="GO" id="GO:0005829">
    <property type="term" value="C:cytosol"/>
    <property type="evidence" value="ECO:0007669"/>
    <property type="project" value="TreeGrafter"/>
</dbReference>
<evidence type="ECO:0000259" key="9">
    <source>
        <dbReference type="Pfam" id="PF02223"/>
    </source>
</evidence>
<dbReference type="SUPFAM" id="SSF52540">
    <property type="entry name" value="P-loop containing nucleoside triphosphate hydrolases"/>
    <property type="match status" value="1"/>
</dbReference>
<dbReference type="InterPro" id="IPR039430">
    <property type="entry name" value="Thymidylate_kin-like_dom"/>
</dbReference>
<proteinExistence type="inferred from homology"/>
<evidence type="ECO:0000256" key="2">
    <source>
        <dbReference type="ARBA" id="ARBA00022679"/>
    </source>
</evidence>
<reference evidence="10 11" key="1">
    <citation type="journal article" date="2016" name="Nat. Commun.">
        <title>Thousands of microbial genomes shed light on interconnected biogeochemical processes in an aquifer system.</title>
        <authorList>
            <person name="Anantharaman K."/>
            <person name="Brown C.T."/>
            <person name="Hug L.A."/>
            <person name="Sharon I."/>
            <person name="Castelle C.J."/>
            <person name="Probst A.J."/>
            <person name="Thomas B.C."/>
            <person name="Singh A."/>
            <person name="Wilkins M.J."/>
            <person name="Karaoz U."/>
            <person name="Brodie E.L."/>
            <person name="Williams K.H."/>
            <person name="Hubbard S.S."/>
            <person name="Banfield J.F."/>
        </authorList>
    </citation>
    <scope>NUCLEOTIDE SEQUENCE [LARGE SCALE GENOMIC DNA]</scope>
</reference>
<dbReference type="Pfam" id="PF02223">
    <property type="entry name" value="Thymidylate_kin"/>
    <property type="match status" value="1"/>
</dbReference>
<evidence type="ECO:0000256" key="1">
    <source>
        <dbReference type="ARBA" id="ARBA00009776"/>
    </source>
</evidence>
<dbReference type="Proteomes" id="UP000176939">
    <property type="component" value="Unassembled WGS sequence"/>
</dbReference>
<dbReference type="HAMAP" id="MF_00165">
    <property type="entry name" value="Thymidylate_kinase"/>
    <property type="match status" value="1"/>
</dbReference>
<evidence type="ECO:0000256" key="5">
    <source>
        <dbReference type="ARBA" id="ARBA00022777"/>
    </source>
</evidence>
<evidence type="ECO:0000256" key="8">
    <source>
        <dbReference type="HAMAP-Rule" id="MF_00165"/>
    </source>
</evidence>